<dbReference type="NCBIfam" id="TIGR01573">
    <property type="entry name" value="cas2"/>
    <property type="match status" value="1"/>
</dbReference>
<evidence type="ECO:0000256" key="7">
    <source>
        <dbReference type="ARBA" id="ARBA00022842"/>
    </source>
</evidence>
<evidence type="ECO:0000256" key="2">
    <source>
        <dbReference type="ARBA" id="ARBA00009959"/>
    </source>
</evidence>
<dbReference type="Gene3D" id="3.30.70.240">
    <property type="match status" value="1"/>
</dbReference>
<dbReference type="EC" id="3.1.-.-" evidence="9"/>
<dbReference type="AlphaFoldDB" id="A7HMV9"/>
<evidence type="ECO:0000256" key="6">
    <source>
        <dbReference type="ARBA" id="ARBA00022801"/>
    </source>
</evidence>
<keyword evidence="7 9" id="KW-0460">Magnesium</keyword>
<keyword evidence="11" id="KW-1185">Reference proteome</keyword>
<evidence type="ECO:0000256" key="5">
    <source>
        <dbReference type="ARBA" id="ARBA00022759"/>
    </source>
</evidence>
<proteinExistence type="inferred from homology"/>
<evidence type="ECO:0000256" key="9">
    <source>
        <dbReference type="HAMAP-Rule" id="MF_01471"/>
    </source>
</evidence>
<evidence type="ECO:0000256" key="8">
    <source>
        <dbReference type="ARBA" id="ARBA00023118"/>
    </source>
</evidence>
<dbReference type="EMBL" id="CP000771">
    <property type="protein sequence ID" value="ABS61242.1"/>
    <property type="molecule type" value="Genomic_DNA"/>
</dbReference>
<comment type="function">
    <text evidence="9">CRISPR (clustered regularly interspaced short palindromic repeat), is an adaptive immune system that provides protection against mobile genetic elements (viruses, transposable elements and conjugative plasmids). CRISPR clusters contain sequences complementary to antecedent mobile elements and target invading nucleic acids. CRISPR clusters are transcribed and processed into CRISPR RNA (crRNA). Functions as a ssRNA-specific endoribonuclease. Involved in the integration of spacer DNA into the CRISPR cassette.</text>
</comment>
<dbReference type="HOGENOM" id="CLU_161124_0_1_0"/>
<dbReference type="Pfam" id="PF09827">
    <property type="entry name" value="CRISPR_Cas2"/>
    <property type="match status" value="1"/>
</dbReference>
<name>A7HMV9_FERNB</name>
<keyword evidence="6 9" id="KW-0378">Hydrolase</keyword>
<evidence type="ECO:0000313" key="10">
    <source>
        <dbReference type="EMBL" id="ABS61242.1"/>
    </source>
</evidence>
<comment type="cofactor">
    <cofactor evidence="1 9">
        <name>Mg(2+)</name>
        <dbReference type="ChEBI" id="CHEBI:18420"/>
    </cofactor>
</comment>
<dbReference type="eggNOG" id="COG1343">
    <property type="taxonomic scope" value="Bacteria"/>
</dbReference>
<evidence type="ECO:0000256" key="3">
    <source>
        <dbReference type="ARBA" id="ARBA00022722"/>
    </source>
</evidence>
<dbReference type="Proteomes" id="UP000002415">
    <property type="component" value="Chromosome"/>
</dbReference>
<dbReference type="HAMAP" id="MF_01471">
    <property type="entry name" value="Cas2"/>
    <property type="match status" value="1"/>
</dbReference>
<comment type="similarity">
    <text evidence="2 9">Belongs to the CRISPR-associated endoribonuclease Cas2 protein family.</text>
</comment>
<dbReference type="SUPFAM" id="SSF143430">
    <property type="entry name" value="TTP0101/SSO1404-like"/>
    <property type="match status" value="1"/>
</dbReference>
<dbReference type="KEGG" id="fno:Fnod_1396"/>
<keyword evidence="8 9" id="KW-0051">Antiviral defense</keyword>
<dbReference type="InterPro" id="IPR019199">
    <property type="entry name" value="Virulence_VapD/CRISPR_Cas2"/>
</dbReference>
<organism evidence="10 11">
    <name type="scientific">Fervidobacterium nodosum (strain ATCC 35602 / DSM 5306 / Rt17-B1)</name>
    <dbReference type="NCBI Taxonomy" id="381764"/>
    <lineage>
        <taxon>Bacteria</taxon>
        <taxon>Thermotogati</taxon>
        <taxon>Thermotogota</taxon>
        <taxon>Thermotogae</taxon>
        <taxon>Thermotogales</taxon>
        <taxon>Fervidobacteriaceae</taxon>
        <taxon>Fervidobacterium</taxon>
    </lineage>
</organism>
<keyword evidence="5 9" id="KW-0255">Endonuclease</keyword>
<dbReference type="STRING" id="381764.Fnod_1396"/>
<dbReference type="GO" id="GO:0051607">
    <property type="term" value="P:defense response to virus"/>
    <property type="evidence" value="ECO:0007669"/>
    <property type="project" value="UniProtKB-UniRule"/>
</dbReference>
<reference evidence="10 11" key="2">
    <citation type="journal article" date="2009" name="Proc. Natl. Acad. Sci. U.S.A.">
        <title>On the chimeric nature, thermophilic origin, and phylogenetic placement of the Thermotogales.</title>
        <authorList>
            <person name="Zhaxybayeva O."/>
            <person name="Swithers K.S."/>
            <person name="Lapierre P."/>
            <person name="Fournier G.P."/>
            <person name="Bickhart D.M."/>
            <person name="DeBoy R.T."/>
            <person name="Nelson K.E."/>
            <person name="Nesbo C.L."/>
            <person name="Doolittle W.F."/>
            <person name="Gogarten J.P."/>
            <person name="Noll K.M."/>
        </authorList>
    </citation>
    <scope>NUCLEOTIDE SEQUENCE [LARGE SCALE GENOMIC DNA]</scope>
    <source>
        <strain evidence="11">ATCC 35602 / DSM 5306 / Rt17-B1</strain>
    </source>
</reference>
<sequence>MSRRILLVYDVNEKRVAKVHRLLLRYLVWRQNSTFEGKLTNGAIKEMIRKISRYIKPEENDGVAIYYLSSKDSVTVEILGTDKGNKFSNFIE</sequence>
<dbReference type="GO" id="GO:0016787">
    <property type="term" value="F:hydrolase activity"/>
    <property type="evidence" value="ECO:0007669"/>
    <property type="project" value="UniProtKB-KW"/>
</dbReference>
<dbReference type="GO" id="GO:0046872">
    <property type="term" value="F:metal ion binding"/>
    <property type="evidence" value="ECO:0007669"/>
    <property type="project" value="UniProtKB-UniRule"/>
</dbReference>
<accession>A7HMV9</accession>
<comment type="subunit">
    <text evidence="9">Homodimer, forms a heterotetramer with a Cas1 homodimer.</text>
</comment>
<dbReference type="InterPro" id="IPR021127">
    <property type="entry name" value="CRISPR_associated_Cas2"/>
</dbReference>
<dbReference type="OrthoDB" id="279819at2"/>
<dbReference type="GO" id="GO:0004521">
    <property type="term" value="F:RNA endonuclease activity"/>
    <property type="evidence" value="ECO:0007669"/>
    <property type="project" value="InterPro"/>
</dbReference>
<gene>
    <name evidence="9" type="primary">cas2</name>
    <name evidence="10" type="ordered locus">Fnod_1396</name>
</gene>
<reference evidence="10 11" key="1">
    <citation type="submission" date="2007-07" db="EMBL/GenBank/DDBJ databases">
        <title>Complete sequence of Fervidobacterium nodosum Rt17-B1.</title>
        <authorList>
            <consortium name="US DOE Joint Genome Institute"/>
            <person name="Copeland A."/>
            <person name="Lucas S."/>
            <person name="Lapidus A."/>
            <person name="Barry K."/>
            <person name="Glavina del Rio T."/>
            <person name="Dalin E."/>
            <person name="Tice H."/>
            <person name="Pitluck S."/>
            <person name="Saunders E."/>
            <person name="Brettin T."/>
            <person name="Bruce D."/>
            <person name="Detter J.C."/>
            <person name="Han C."/>
            <person name="Schmutz J."/>
            <person name="Larimer F."/>
            <person name="Land M."/>
            <person name="Hauser L."/>
            <person name="Kyrpides N."/>
            <person name="Mikhailova N."/>
            <person name="Nelson K."/>
            <person name="Gogarten J.P."/>
            <person name="Noll K."/>
            <person name="Richardson P."/>
        </authorList>
    </citation>
    <scope>NUCLEOTIDE SEQUENCE [LARGE SCALE GENOMIC DNA]</scope>
    <source>
        <strain evidence="11">ATCC 35602 / DSM 5306 / Rt17-B1</strain>
    </source>
</reference>
<keyword evidence="4 9" id="KW-0479">Metal-binding</keyword>
<dbReference type="GO" id="GO:0043571">
    <property type="term" value="P:maintenance of CRISPR repeat elements"/>
    <property type="evidence" value="ECO:0007669"/>
    <property type="project" value="UniProtKB-UniRule"/>
</dbReference>
<dbReference type="CDD" id="cd09725">
    <property type="entry name" value="Cas2_I_II_III"/>
    <property type="match status" value="1"/>
</dbReference>
<evidence type="ECO:0000256" key="1">
    <source>
        <dbReference type="ARBA" id="ARBA00001946"/>
    </source>
</evidence>
<evidence type="ECO:0000256" key="4">
    <source>
        <dbReference type="ARBA" id="ARBA00022723"/>
    </source>
</evidence>
<feature type="binding site" evidence="9">
    <location>
        <position position="10"/>
    </location>
    <ligand>
        <name>Mg(2+)</name>
        <dbReference type="ChEBI" id="CHEBI:18420"/>
        <note>catalytic</note>
    </ligand>
</feature>
<dbReference type="RefSeq" id="WP_011994549.1">
    <property type="nucleotide sequence ID" value="NC_009718.1"/>
</dbReference>
<protein>
    <recommendedName>
        <fullName evidence="9">CRISPR-associated endoribonuclease Cas2</fullName>
        <ecNumber evidence="9">3.1.-.-</ecNumber>
    </recommendedName>
</protein>
<dbReference type="PANTHER" id="PTHR34405">
    <property type="entry name" value="CRISPR-ASSOCIATED ENDORIBONUCLEASE CAS2"/>
    <property type="match status" value="1"/>
</dbReference>
<evidence type="ECO:0000313" key="11">
    <source>
        <dbReference type="Proteomes" id="UP000002415"/>
    </source>
</evidence>
<keyword evidence="3 9" id="KW-0540">Nuclease</keyword>